<accession>A0A9D1EEE1</accession>
<name>A0A9D1EEE1_9FIRM</name>
<feature type="chain" id="PRO_5038832588" evidence="2">
    <location>
        <begin position="24"/>
        <end position="120"/>
    </location>
</feature>
<keyword evidence="2" id="KW-0732">Signal</keyword>
<evidence type="ECO:0000256" key="2">
    <source>
        <dbReference type="SAM" id="SignalP"/>
    </source>
</evidence>
<proteinExistence type="predicted"/>
<comment type="caution">
    <text evidence="3">The sequence shown here is derived from an EMBL/GenBank/DDBJ whole genome shotgun (WGS) entry which is preliminary data.</text>
</comment>
<reference evidence="3" key="1">
    <citation type="submission" date="2020-10" db="EMBL/GenBank/DDBJ databases">
        <authorList>
            <person name="Gilroy R."/>
        </authorList>
    </citation>
    <scope>NUCLEOTIDE SEQUENCE</scope>
    <source>
        <strain evidence="3">ChiW13-3771</strain>
    </source>
</reference>
<reference evidence="3" key="2">
    <citation type="journal article" date="2021" name="PeerJ">
        <title>Extensive microbial diversity within the chicken gut microbiome revealed by metagenomics and culture.</title>
        <authorList>
            <person name="Gilroy R."/>
            <person name="Ravi A."/>
            <person name="Getino M."/>
            <person name="Pursley I."/>
            <person name="Horton D.L."/>
            <person name="Alikhan N.F."/>
            <person name="Baker D."/>
            <person name="Gharbi K."/>
            <person name="Hall N."/>
            <person name="Watson M."/>
            <person name="Adriaenssens E.M."/>
            <person name="Foster-Nyarko E."/>
            <person name="Jarju S."/>
            <person name="Secka A."/>
            <person name="Antonio M."/>
            <person name="Oren A."/>
            <person name="Chaudhuri R.R."/>
            <person name="La Ragione R."/>
            <person name="Hildebrand F."/>
            <person name="Pallen M.J."/>
        </authorList>
    </citation>
    <scope>NUCLEOTIDE SEQUENCE</scope>
    <source>
        <strain evidence="3">ChiW13-3771</strain>
    </source>
</reference>
<dbReference type="Proteomes" id="UP000824201">
    <property type="component" value="Unassembled WGS sequence"/>
</dbReference>
<protein>
    <submittedName>
        <fullName evidence="3">Uncharacterized protein</fullName>
    </submittedName>
</protein>
<gene>
    <name evidence="3" type="ORF">IAC96_07320</name>
</gene>
<feature type="signal peptide" evidence="2">
    <location>
        <begin position="1"/>
        <end position="23"/>
    </location>
</feature>
<dbReference type="AlphaFoldDB" id="A0A9D1EEE1"/>
<evidence type="ECO:0000256" key="1">
    <source>
        <dbReference type="SAM" id="MobiDB-lite"/>
    </source>
</evidence>
<evidence type="ECO:0000313" key="3">
    <source>
        <dbReference type="EMBL" id="HIR88744.1"/>
    </source>
</evidence>
<feature type="region of interest" description="Disordered" evidence="1">
    <location>
        <begin position="25"/>
        <end position="56"/>
    </location>
</feature>
<dbReference type="EMBL" id="DVHN01000087">
    <property type="protein sequence ID" value="HIR88744.1"/>
    <property type="molecule type" value="Genomic_DNA"/>
</dbReference>
<feature type="compositionally biased region" description="Polar residues" evidence="1">
    <location>
        <begin position="25"/>
        <end position="52"/>
    </location>
</feature>
<organism evidence="3 4">
    <name type="scientific">Candidatus Fimimorpha faecalis</name>
    <dbReference type="NCBI Taxonomy" id="2840824"/>
    <lineage>
        <taxon>Bacteria</taxon>
        <taxon>Bacillati</taxon>
        <taxon>Bacillota</taxon>
        <taxon>Clostridia</taxon>
        <taxon>Eubacteriales</taxon>
        <taxon>Candidatus Fimimorpha</taxon>
    </lineage>
</organism>
<dbReference type="PROSITE" id="PS51257">
    <property type="entry name" value="PROKAR_LIPOPROTEIN"/>
    <property type="match status" value="1"/>
</dbReference>
<sequence>MKRRIAMGILAVLLLSACGNSIQSDNTMEQGRSNRTTETAAITNSGGNSGVETTHPVPKELETIPETYYSAIDDQGSLVELYYNTYESKTYEQKTQKLEKGQLFIFPMVTAKIRNTMYFI</sequence>
<evidence type="ECO:0000313" key="4">
    <source>
        <dbReference type="Proteomes" id="UP000824201"/>
    </source>
</evidence>